<evidence type="ECO:0000256" key="1">
    <source>
        <dbReference type="SAM" id="MobiDB-lite"/>
    </source>
</evidence>
<evidence type="ECO:0000313" key="4">
    <source>
        <dbReference type="Proteomes" id="UP001589766"/>
    </source>
</evidence>
<keyword evidence="2" id="KW-1133">Transmembrane helix</keyword>
<dbReference type="Proteomes" id="UP001589766">
    <property type="component" value="Unassembled WGS sequence"/>
</dbReference>
<evidence type="ECO:0008006" key="5">
    <source>
        <dbReference type="Google" id="ProtNLM"/>
    </source>
</evidence>
<organism evidence="3 4">
    <name type="scientific">Citricoccus parietis</name>
    <dbReference type="NCBI Taxonomy" id="592307"/>
    <lineage>
        <taxon>Bacteria</taxon>
        <taxon>Bacillati</taxon>
        <taxon>Actinomycetota</taxon>
        <taxon>Actinomycetes</taxon>
        <taxon>Micrococcales</taxon>
        <taxon>Micrococcaceae</taxon>
        <taxon>Citricoccus</taxon>
    </lineage>
</organism>
<gene>
    <name evidence="3" type="ORF">ACFFIO_10590</name>
</gene>
<feature type="region of interest" description="Disordered" evidence="1">
    <location>
        <begin position="40"/>
        <end position="95"/>
    </location>
</feature>
<dbReference type="RefSeq" id="WP_378041652.1">
    <property type="nucleotide sequence ID" value="NZ_JBHLWH010000028.1"/>
</dbReference>
<evidence type="ECO:0000256" key="2">
    <source>
        <dbReference type="SAM" id="Phobius"/>
    </source>
</evidence>
<protein>
    <recommendedName>
        <fullName evidence="5">Lysyl-tRNA synthetase</fullName>
    </recommendedName>
</protein>
<keyword evidence="2" id="KW-0812">Transmembrane</keyword>
<keyword evidence="2" id="KW-0472">Membrane</keyword>
<feature type="compositionally biased region" description="Basic and acidic residues" evidence="1">
    <location>
        <begin position="69"/>
        <end position="95"/>
    </location>
</feature>
<sequence length="95" mass="10562">MASFWDYFSVLAPSVGLALIFWLVMRSVFRVDTGERQAKAELEEREAQEWARQRTAPGSAGDSAADRQNSSDHVDGVDRLAGPDRLDGRAQPPRD</sequence>
<comment type="caution">
    <text evidence="3">The sequence shown here is derived from an EMBL/GenBank/DDBJ whole genome shotgun (WGS) entry which is preliminary data.</text>
</comment>
<name>A0ABV6F6A5_9MICC</name>
<keyword evidence="4" id="KW-1185">Reference proteome</keyword>
<accession>A0ABV6F6A5</accession>
<feature type="transmembrane region" description="Helical" evidence="2">
    <location>
        <begin position="6"/>
        <end position="29"/>
    </location>
</feature>
<reference evidence="3 4" key="1">
    <citation type="submission" date="2024-09" db="EMBL/GenBank/DDBJ databases">
        <authorList>
            <person name="Sun Q."/>
            <person name="Mori K."/>
        </authorList>
    </citation>
    <scope>NUCLEOTIDE SEQUENCE [LARGE SCALE GENOMIC DNA]</scope>
    <source>
        <strain evidence="3 4">CCM 7609</strain>
    </source>
</reference>
<evidence type="ECO:0000313" key="3">
    <source>
        <dbReference type="EMBL" id="MFC0248946.1"/>
    </source>
</evidence>
<dbReference type="EMBL" id="JBHLWH010000028">
    <property type="protein sequence ID" value="MFC0248946.1"/>
    <property type="molecule type" value="Genomic_DNA"/>
</dbReference>
<feature type="compositionally biased region" description="Basic and acidic residues" evidence="1">
    <location>
        <begin position="40"/>
        <end position="52"/>
    </location>
</feature>
<proteinExistence type="predicted"/>